<proteinExistence type="inferred from homology"/>
<name>A0AAW1D6B5_9HEMI</name>
<evidence type="ECO:0000256" key="11">
    <source>
        <dbReference type="ARBA" id="ARBA00023004"/>
    </source>
</evidence>
<evidence type="ECO:0000256" key="6">
    <source>
        <dbReference type="ARBA" id="ARBA00022617"/>
    </source>
</evidence>
<keyword evidence="7 14" id="KW-0479">Metal-binding</keyword>
<dbReference type="GO" id="GO:0020037">
    <property type="term" value="F:heme binding"/>
    <property type="evidence" value="ECO:0007669"/>
    <property type="project" value="InterPro"/>
</dbReference>
<dbReference type="PRINTS" id="PR00385">
    <property type="entry name" value="P450"/>
</dbReference>
<dbReference type="CDD" id="cd11056">
    <property type="entry name" value="CYP6-like"/>
    <property type="match status" value="1"/>
</dbReference>
<keyword evidence="16" id="KW-1133">Transmembrane helix</keyword>
<evidence type="ECO:0000256" key="14">
    <source>
        <dbReference type="PIRSR" id="PIRSR602401-1"/>
    </source>
</evidence>
<feature type="transmembrane region" description="Helical" evidence="16">
    <location>
        <begin position="6"/>
        <end position="23"/>
    </location>
</feature>
<evidence type="ECO:0000256" key="12">
    <source>
        <dbReference type="ARBA" id="ARBA00023033"/>
    </source>
</evidence>
<evidence type="ECO:0000256" key="5">
    <source>
        <dbReference type="ARBA" id="ARBA00010617"/>
    </source>
</evidence>
<dbReference type="AlphaFoldDB" id="A0AAW1D6B5"/>
<keyword evidence="13 16" id="KW-0472">Membrane</keyword>
<keyword evidence="12 15" id="KW-0503">Monooxygenase</keyword>
<dbReference type="InterPro" id="IPR017972">
    <property type="entry name" value="Cyt_P450_CS"/>
</dbReference>
<feature type="binding site" description="axial binding residue" evidence="14">
    <location>
        <position position="430"/>
    </location>
    <ligand>
        <name>heme</name>
        <dbReference type="ChEBI" id="CHEBI:30413"/>
    </ligand>
    <ligandPart>
        <name>Fe</name>
        <dbReference type="ChEBI" id="CHEBI:18248"/>
    </ligandPart>
</feature>
<dbReference type="PANTHER" id="PTHR24292">
    <property type="entry name" value="CYTOCHROME P450"/>
    <property type="match status" value="1"/>
</dbReference>
<evidence type="ECO:0000256" key="3">
    <source>
        <dbReference type="ARBA" id="ARBA00004174"/>
    </source>
</evidence>
<dbReference type="InterPro" id="IPR001128">
    <property type="entry name" value="Cyt_P450"/>
</dbReference>
<evidence type="ECO:0000256" key="13">
    <source>
        <dbReference type="ARBA" id="ARBA00023136"/>
    </source>
</evidence>
<dbReference type="Proteomes" id="UP001461498">
    <property type="component" value="Unassembled WGS sequence"/>
</dbReference>
<dbReference type="GO" id="GO:0016705">
    <property type="term" value="F:oxidoreductase activity, acting on paired donors, with incorporation or reduction of molecular oxygen"/>
    <property type="evidence" value="ECO:0007669"/>
    <property type="project" value="InterPro"/>
</dbReference>
<evidence type="ECO:0000256" key="4">
    <source>
        <dbReference type="ARBA" id="ARBA00004406"/>
    </source>
</evidence>
<dbReference type="Gene3D" id="1.10.630.10">
    <property type="entry name" value="Cytochrome P450"/>
    <property type="match status" value="1"/>
</dbReference>
<evidence type="ECO:0000313" key="18">
    <source>
        <dbReference type="Proteomes" id="UP001461498"/>
    </source>
</evidence>
<dbReference type="SUPFAM" id="SSF48264">
    <property type="entry name" value="Cytochrome P450"/>
    <property type="match status" value="1"/>
</dbReference>
<dbReference type="GO" id="GO:0005506">
    <property type="term" value="F:iron ion binding"/>
    <property type="evidence" value="ECO:0007669"/>
    <property type="project" value="InterPro"/>
</dbReference>
<feature type="transmembrane region" description="Helical" evidence="16">
    <location>
        <begin position="213"/>
        <end position="232"/>
    </location>
</feature>
<accession>A0AAW1D6B5</accession>
<keyword evidence="18" id="KW-1185">Reference proteome</keyword>
<comment type="function">
    <text evidence="2">May be involved in the metabolism of insect hormones and in the breakdown of synthetic insecticides.</text>
</comment>
<comment type="cofactor">
    <cofactor evidence="1 14">
        <name>heme</name>
        <dbReference type="ChEBI" id="CHEBI:30413"/>
    </cofactor>
</comment>
<keyword evidence="16" id="KW-0812">Transmembrane</keyword>
<evidence type="ECO:0000256" key="10">
    <source>
        <dbReference type="ARBA" id="ARBA00023002"/>
    </source>
</evidence>
<evidence type="ECO:0000256" key="8">
    <source>
        <dbReference type="ARBA" id="ARBA00022824"/>
    </source>
</evidence>
<comment type="similarity">
    <text evidence="5 15">Belongs to the cytochrome P450 family.</text>
</comment>
<keyword evidence="10 15" id="KW-0560">Oxidoreductase</keyword>
<keyword evidence="8" id="KW-0256">Endoplasmic reticulum</keyword>
<comment type="caution">
    <text evidence="17">The sequence shown here is derived from an EMBL/GenBank/DDBJ whole genome shotgun (WGS) entry which is preliminary data.</text>
</comment>
<gene>
    <name evidence="17" type="ORF">O3M35_010532</name>
</gene>
<dbReference type="PANTHER" id="PTHR24292:SF84">
    <property type="entry name" value="CYTOCHROME P450 28A5-RELATED"/>
    <property type="match status" value="1"/>
</dbReference>
<dbReference type="GO" id="GO:0005789">
    <property type="term" value="C:endoplasmic reticulum membrane"/>
    <property type="evidence" value="ECO:0007669"/>
    <property type="project" value="UniProtKB-SubCell"/>
</dbReference>
<evidence type="ECO:0000256" key="7">
    <source>
        <dbReference type="ARBA" id="ARBA00022723"/>
    </source>
</evidence>
<evidence type="ECO:0000256" key="15">
    <source>
        <dbReference type="RuleBase" id="RU000461"/>
    </source>
</evidence>
<dbReference type="PROSITE" id="PS00086">
    <property type="entry name" value="CYTOCHROME_P450"/>
    <property type="match status" value="1"/>
</dbReference>
<dbReference type="Pfam" id="PF00067">
    <property type="entry name" value="p450"/>
    <property type="match status" value="1"/>
</dbReference>
<evidence type="ECO:0000313" key="17">
    <source>
        <dbReference type="EMBL" id="KAK9504129.1"/>
    </source>
</evidence>
<evidence type="ECO:0008006" key="19">
    <source>
        <dbReference type="Google" id="ProtNLM"/>
    </source>
</evidence>
<comment type="subcellular location">
    <subcellularLocation>
        <location evidence="4">Endoplasmic reticulum membrane</location>
        <topology evidence="4">Peripheral membrane protein</topology>
    </subcellularLocation>
    <subcellularLocation>
        <location evidence="3">Microsome membrane</location>
        <topology evidence="3">Peripheral membrane protein</topology>
    </subcellularLocation>
</comment>
<dbReference type="InterPro" id="IPR050476">
    <property type="entry name" value="Insect_CytP450_Detox"/>
</dbReference>
<dbReference type="GO" id="GO:0004497">
    <property type="term" value="F:monooxygenase activity"/>
    <property type="evidence" value="ECO:0007669"/>
    <property type="project" value="UniProtKB-KW"/>
</dbReference>
<dbReference type="PRINTS" id="PR00463">
    <property type="entry name" value="EP450I"/>
</dbReference>
<keyword evidence="9" id="KW-0492">Microsome</keyword>
<dbReference type="EMBL" id="JAPXFL010000007">
    <property type="protein sequence ID" value="KAK9504129.1"/>
    <property type="molecule type" value="Genomic_DNA"/>
</dbReference>
<evidence type="ECO:0000256" key="2">
    <source>
        <dbReference type="ARBA" id="ARBA00003690"/>
    </source>
</evidence>
<keyword evidence="6 14" id="KW-0349">Heme</keyword>
<evidence type="ECO:0000256" key="1">
    <source>
        <dbReference type="ARBA" id="ARBA00001971"/>
    </source>
</evidence>
<keyword evidence="11 14" id="KW-0408">Iron</keyword>
<sequence>MWDIIITLLCIFISIYLWVTWNYDYWKKRGIPYIEPTFFFGNIKDLILMRKHLGEVYADFYWKYPDEPAVGVFKMLWPQLVLRDIDLIKAAFIKEFSSFHDNEFQADPGNDPLLAYSPFMTKGERWKALRTFHSHNQSSGKIKGMFPLMLEVCQDMSQFLKEKGGQPIETKEMCGQYTTDVVSSCIFGLKSNSFQDPDNEFRKKVLKLFERTWMFNIIFMLNSLFPIINKIFRISFLPKDVSKFFIKVVSDFCDYRIKNKVRRNDFLQQMLDENEKSDVPVYSHQDMASHSMTFFLDGYETSSTMMAYVLYLLSIHPEHQERIRDEINEEGVIDYENVHKFKYLEAVINETMRLYPVGLAITRVCTKDITLSAGDRKYPLTKGVIVAIPTFALHKDPAIYPDPEVFDPNRFYEKQPPPQFFPFGMGPRTCLGSRFALTQIKAGLSYLIKHFRILPIDSDKKLPGISKHSSFILPPETGLWVKFEEIK</sequence>
<evidence type="ECO:0000256" key="9">
    <source>
        <dbReference type="ARBA" id="ARBA00022848"/>
    </source>
</evidence>
<reference evidence="17 18" key="1">
    <citation type="submission" date="2022-12" db="EMBL/GenBank/DDBJ databases">
        <title>Chromosome-level genome assembly of true bugs.</title>
        <authorList>
            <person name="Ma L."/>
            <person name="Li H."/>
        </authorList>
    </citation>
    <scope>NUCLEOTIDE SEQUENCE [LARGE SCALE GENOMIC DNA]</scope>
    <source>
        <strain evidence="17">Lab_2022b</strain>
    </source>
</reference>
<dbReference type="FunFam" id="1.10.630.10:FF:000042">
    <property type="entry name" value="Cytochrome P450"/>
    <property type="match status" value="1"/>
</dbReference>
<protein>
    <recommendedName>
        <fullName evidence="19">Cytochrome P450</fullName>
    </recommendedName>
</protein>
<organism evidence="17 18">
    <name type="scientific">Rhynocoris fuscipes</name>
    <dbReference type="NCBI Taxonomy" id="488301"/>
    <lineage>
        <taxon>Eukaryota</taxon>
        <taxon>Metazoa</taxon>
        <taxon>Ecdysozoa</taxon>
        <taxon>Arthropoda</taxon>
        <taxon>Hexapoda</taxon>
        <taxon>Insecta</taxon>
        <taxon>Pterygota</taxon>
        <taxon>Neoptera</taxon>
        <taxon>Paraneoptera</taxon>
        <taxon>Hemiptera</taxon>
        <taxon>Heteroptera</taxon>
        <taxon>Panheteroptera</taxon>
        <taxon>Cimicomorpha</taxon>
        <taxon>Reduviidae</taxon>
        <taxon>Harpactorinae</taxon>
        <taxon>Harpactorini</taxon>
        <taxon>Rhynocoris</taxon>
    </lineage>
</organism>
<evidence type="ECO:0000256" key="16">
    <source>
        <dbReference type="SAM" id="Phobius"/>
    </source>
</evidence>
<dbReference type="InterPro" id="IPR036396">
    <property type="entry name" value="Cyt_P450_sf"/>
</dbReference>
<dbReference type="InterPro" id="IPR002401">
    <property type="entry name" value="Cyt_P450_E_grp-I"/>
</dbReference>